<feature type="domain" description="Tr-type G" evidence="11">
    <location>
        <begin position="10"/>
        <end position="205"/>
    </location>
</feature>
<dbReference type="InterPro" id="IPR050055">
    <property type="entry name" value="EF-Tu_GTPase"/>
</dbReference>
<keyword evidence="6 10" id="KW-0460">Magnesium</keyword>
<keyword evidence="2 10" id="KW-0963">Cytoplasm</keyword>
<accession>A0A1I0TL58</accession>
<dbReference type="AlphaFoldDB" id="A0A1I0TL58"/>
<dbReference type="PANTHER" id="PTHR43721">
    <property type="entry name" value="ELONGATION FACTOR TU-RELATED"/>
    <property type="match status" value="1"/>
</dbReference>
<dbReference type="Proteomes" id="UP000182054">
    <property type="component" value="Unassembled WGS sequence"/>
</dbReference>
<dbReference type="InterPro" id="IPR031157">
    <property type="entry name" value="G_TR_CS"/>
</dbReference>
<dbReference type="PRINTS" id="PR00315">
    <property type="entry name" value="ELONGATNFCT"/>
</dbReference>
<feature type="binding site" evidence="10">
    <location>
        <begin position="83"/>
        <end position="87"/>
    </location>
    <ligand>
        <name>GTP</name>
        <dbReference type="ChEBI" id="CHEBI:37565"/>
    </ligand>
</feature>
<dbReference type="EMBL" id="FOJN01000007">
    <property type="protein sequence ID" value="SFA52417.1"/>
    <property type="molecule type" value="Genomic_DNA"/>
</dbReference>
<dbReference type="Gene3D" id="3.40.50.300">
    <property type="entry name" value="P-loop containing nucleotide triphosphate hydrolases"/>
    <property type="match status" value="1"/>
</dbReference>
<dbReference type="GO" id="GO:0003924">
    <property type="term" value="F:GTPase activity"/>
    <property type="evidence" value="ECO:0007669"/>
    <property type="project" value="UniProtKB-UniRule"/>
</dbReference>
<keyword evidence="8 10" id="KW-0342">GTP-binding</keyword>
<dbReference type="Pfam" id="PF03143">
    <property type="entry name" value="GTP_EFTU_D3"/>
    <property type="match status" value="1"/>
</dbReference>
<dbReference type="GO" id="GO:0005525">
    <property type="term" value="F:GTP binding"/>
    <property type="evidence" value="ECO:0007669"/>
    <property type="project" value="UniProtKB-UniRule"/>
</dbReference>
<dbReference type="HAMAP" id="MF_00118_B">
    <property type="entry name" value="EF_Tu_B"/>
    <property type="match status" value="1"/>
</dbReference>
<dbReference type="SUPFAM" id="SSF52540">
    <property type="entry name" value="P-loop containing nucleoside triphosphate hydrolases"/>
    <property type="match status" value="1"/>
</dbReference>
<feature type="binding site" evidence="10">
    <location>
        <begin position="138"/>
        <end position="141"/>
    </location>
    <ligand>
        <name>GTP</name>
        <dbReference type="ChEBI" id="CHEBI:37565"/>
    </ligand>
</feature>
<evidence type="ECO:0000256" key="10">
    <source>
        <dbReference type="HAMAP-Rule" id="MF_00118"/>
    </source>
</evidence>
<comment type="similarity">
    <text evidence="1 10">Belongs to the TRAFAC class translation factor GTPase superfamily. Classic translation factor GTPase family. EF-Tu/EF-1A subfamily.</text>
</comment>
<feature type="binding site" evidence="10">
    <location>
        <begin position="19"/>
        <end position="26"/>
    </location>
    <ligand>
        <name>GTP</name>
        <dbReference type="ChEBI" id="CHEBI:37565"/>
    </ligand>
</feature>
<dbReference type="EMBL" id="JABUKG010000012">
    <property type="protein sequence ID" value="MBY6321600.1"/>
    <property type="molecule type" value="Genomic_DNA"/>
</dbReference>
<dbReference type="Pfam" id="PF03144">
    <property type="entry name" value="GTP_EFTU_D2"/>
    <property type="match status" value="1"/>
</dbReference>
<dbReference type="PROSITE" id="PS00301">
    <property type="entry name" value="G_TR_1"/>
    <property type="match status" value="1"/>
</dbReference>
<dbReference type="NCBIfam" id="TIGR00231">
    <property type="entry name" value="small_GTP"/>
    <property type="match status" value="1"/>
</dbReference>
<evidence type="ECO:0000256" key="9">
    <source>
        <dbReference type="ARBA" id="ARBA00029554"/>
    </source>
</evidence>
<dbReference type="NCBIfam" id="NF000766">
    <property type="entry name" value="PRK00049.1"/>
    <property type="match status" value="1"/>
</dbReference>
<evidence type="ECO:0000256" key="4">
    <source>
        <dbReference type="ARBA" id="ARBA00022768"/>
    </source>
</evidence>
<sequence length="396" mass="43658">MAKAKFERTKPHVNIGTIGHVDHGKTTLTAAITKVLHDKYPDLNESFAFDQIDKAPEEKARGITINISHVEYQTEKRHYAHVDAPGHADYIKNMITGAAQMDGAILVVAATDGPMPQTREHVLLARQVGVPYILVALNKADMVDDDEIIELVEMEVRELLAAQEFDEEAPVVKVSALKALEGDEKWAESVAELMQAVDDSIPDPVRETDKPFLMPVEDVFTITGRGTVVTGRVERGQINVNEDVEIVGIREKSTKTTVTGIEMFRKLLDSGQAGDNVGLLVRGIKREDVERGQVVVKPGTTTPHTEFEGQAYILSKDEGGRHTPFFNNYRPQFYFRTTDVTGVVTLPEGTEMVMPGDNTEMSVVLIQPVAMDEGLRFAIREGGRTVGAGRVTKIIK</sequence>
<dbReference type="InterPro" id="IPR027417">
    <property type="entry name" value="P-loop_NTPase"/>
</dbReference>
<evidence type="ECO:0000256" key="7">
    <source>
        <dbReference type="ARBA" id="ARBA00022917"/>
    </source>
</evidence>
<evidence type="ECO:0000256" key="5">
    <source>
        <dbReference type="ARBA" id="ARBA00022801"/>
    </source>
</evidence>
<reference evidence="12 15" key="2">
    <citation type="submission" date="2020-06" db="EMBL/GenBank/DDBJ databases">
        <title>Taxonomy, biology and ecology of Rhodococcus bacteria occurring in California pistachio and other woody hosts as revealed by genome sequence analyses.</title>
        <authorList>
            <person name="Gai Y."/>
            <person name="Riely B."/>
        </authorList>
    </citation>
    <scope>NUCLEOTIDE SEQUENCE [LARGE SCALE GENOMIC DNA]</scope>
    <source>
        <strain evidence="12 15">BP-284</strain>
    </source>
</reference>
<keyword evidence="3 10" id="KW-0547">Nucleotide-binding</keyword>
<dbReference type="InterPro" id="IPR000795">
    <property type="entry name" value="T_Tr_GTP-bd_dom"/>
</dbReference>
<dbReference type="SUPFAM" id="SSF50465">
    <property type="entry name" value="EF-Tu/eEF-1alpha/eIF2-gamma C-terminal domain"/>
    <property type="match status" value="1"/>
</dbReference>
<evidence type="ECO:0000259" key="11">
    <source>
        <dbReference type="PROSITE" id="PS51722"/>
    </source>
</evidence>
<dbReference type="GO" id="GO:0003746">
    <property type="term" value="F:translation elongation factor activity"/>
    <property type="evidence" value="ECO:0007669"/>
    <property type="project" value="UniProtKB-UniRule"/>
</dbReference>
<evidence type="ECO:0000256" key="8">
    <source>
        <dbReference type="ARBA" id="ARBA00023134"/>
    </source>
</evidence>
<evidence type="ECO:0000256" key="6">
    <source>
        <dbReference type="ARBA" id="ARBA00022842"/>
    </source>
</evidence>
<dbReference type="PANTHER" id="PTHR43721:SF22">
    <property type="entry name" value="ELONGATION FACTOR TU, MITOCHONDRIAL"/>
    <property type="match status" value="1"/>
</dbReference>
<evidence type="ECO:0000313" key="13">
    <source>
        <dbReference type="EMBL" id="SFA52417.1"/>
    </source>
</evidence>
<evidence type="ECO:0000313" key="12">
    <source>
        <dbReference type="EMBL" id="MBY6321600.1"/>
    </source>
</evidence>
<dbReference type="RefSeq" id="WP_068099559.1">
    <property type="nucleotide sequence ID" value="NZ_CP135915.1"/>
</dbReference>
<dbReference type="GO" id="GO:0000287">
    <property type="term" value="F:magnesium ion binding"/>
    <property type="evidence" value="ECO:0007669"/>
    <property type="project" value="UniProtKB-UniRule"/>
</dbReference>
<dbReference type="GeneID" id="85486068"/>
<evidence type="ECO:0000313" key="15">
    <source>
        <dbReference type="Proteomes" id="UP001520140"/>
    </source>
</evidence>
<dbReference type="InterPro" id="IPR033720">
    <property type="entry name" value="EFTU_2"/>
</dbReference>
<dbReference type="PROSITE" id="PS51722">
    <property type="entry name" value="G_TR_2"/>
    <property type="match status" value="1"/>
</dbReference>
<dbReference type="GO" id="GO:0005829">
    <property type="term" value="C:cytosol"/>
    <property type="evidence" value="ECO:0007669"/>
    <property type="project" value="TreeGrafter"/>
</dbReference>
<dbReference type="NCBIfam" id="TIGR00485">
    <property type="entry name" value="EF-Tu"/>
    <property type="match status" value="1"/>
</dbReference>
<protein>
    <recommendedName>
        <fullName evidence="9 10">Elongation factor Tu</fullName>
        <shortName evidence="10">EF-Tu</shortName>
        <ecNumber evidence="10">3.6.5.3</ecNumber>
    </recommendedName>
</protein>
<feature type="binding site" evidence="10">
    <location>
        <position position="26"/>
    </location>
    <ligand>
        <name>Mg(2+)</name>
        <dbReference type="ChEBI" id="CHEBI:18420"/>
    </ligand>
</feature>
<dbReference type="OrthoDB" id="9803139at2"/>
<dbReference type="CDD" id="cd03707">
    <property type="entry name" value="EFTU_III"/>
    <property type="match status" value="1"/>
</dbReference>
<dbReference type="InterPro" id="IPR009000">
    <property type="entry name" value="Transl_B-barrel_sf"/>
</dbReference>
<comment type="subcellular location">
    <subcellularLocation>
        <location evidence="10">Cytoplasm</location>
    </subcellularLocation>
</comment>
<proteinExistence type="inferred from homology"/>
<evidence type="ECO:0000256" key="3">
    <source>
        <dbReference type="ARBA" id="ARBA00022741"/>
    </source>
</evidence>
<dbReference type="EC" id="3.6.5.3" evidence="10"/>
<dbReference type="CDD" id="cd01884">
    <property type="entry name" value="EF_Tu"/>
    <property type="match status" value="1"/>
</dbReference>
<dbReference type="Gene3D" id="2.40.30.10">
    <property type="entry name" value="Translation factors"/>
    <property type="match status" value="2"/>
</dbReference>
<dbReference type="Proteomes" id="UP001520140">
    <property type="component" value="Unassembled WGS sequence"/>
</dbReference>
<keyword evidence="10" id="KW-0479">Metal-binding</keyword>
<keyword evidence="5 10" id="KW-0378">Hydrolase</keyword>
<dbReference type="FunFam" id="2.40.30.10:FF:000001">
    <property type="entry name" value="Elongation factor Tu"/>
    <property type="match status" value="1"/>
</dbReference>
<keyword evidence="15" id="KW-1185">Reference proteome</keyword>
<dbReference type="InterPro" id="IPR004160">
    <property type="entry name" value="Transl_elong_EFTu/EF1A_C"/>
</dbReference>
<dbReference type="InterPro" id="IPR005225">
    <property type="entry name" value="Small_GTP-bd"/>
</dbReference>
<keyword evidence="7 10" id="KW-0648">Protein biosynthesis</keyword>
<reference evidence="13 14" key="1">
    <citation type="submission" date="2016-10" db="EMBL/GenBank/DDBJ databases">
        <authorList>
            <person name="de Groot N.N."/>
        </authorList>
    </citation>
    <scope>NUCLEOTIDE SEQUENCE [LARGE SCALE GENOMIC DNA]</scope>
    <source>
        <strain evidence="13 14">DSM 44908</strain>
    </source>
</reference>
<keyword evidence="4 10" id="KW-0251">Elongation factor</keyword>
<organism evidence="13 14">
    <name type="scientific">Rhodococcoides kroppenstedtii</name>
    <dbReference type="NCBI Taxonomy" id="293050"/>
    <lineage>
        <taxon>Bacteria</taxon>
        <taxon>Bacillati</taxon>
        <taxon>Actinomycetota</taxon>
        <taxon>Actinomycetes</taxon>
        <taxon>Mycobacteriales</taxon>
        <taxon>Nocardiaceae</taxon>
        <taxon>Rhodococcoides</taxon>
    </lineage>
</organism>
<dbReference type="InterPro" id="IPR004541">
    <property type="entry name" value="Transl_elong_EFTu/EF1A_bac/org"/>
</dbReference>
<dbReference type="InterPro" id="IPR041709">
    <property type="entry name" value="EF-Tu_GTP-bd"/>
</dbReference>
<dbReference type="InterPro" id="IPR009001">
    <property type="entry name" value="Transl_elong_EF1A/Init_IF2_C"/>
</dbReference>
<dbReference type="FunFam" id="3.40.50.300:FF:000003">
    <property type="entry name" value="Elongation factor Tu"/>
    <property type="match status" value="1"/>
</dbReference>
<dbReference type="InterPro" id="IPR004161">
    <property type="entry name" value="EFTu-like_2"/>
</dbReference>
<dbReference type="Pfam" id="PF00009">
    <property type="entry name" value="GTP_EFTU"/>
    <property type="match status" value="1"/>
</dbReference>
<evidence type="ECO:0000256" key="2">
    <source>
        <dbReference type="ARBA" id="ARBA00022490"/>
    </source>
</evidence>
<comment type="function">
    <text evidence="10">GTP hydrolase that promotes the GTP-dependent binding of aminoacyl-tRNA to the A-site of ribosomes during protein biosynthesis.</text>
</comment>
<comment type="catalytic activity">
    <reaction evidence="10">
        <text>GTP + H2O = GDP + phosphate + H(+)</text>
        <dbReference type="Rhea" id="RHEA:19669"/>
        <dbReference type="ChEBI" id="CHEBI:15377"/>
        <dbReference type="ChEBI" id="CHEBI:15378"/>
        <dbReference type="ChEBI" id="CHEBI:37565"/>
        <dbReference type="ChEBI" id="CHEBI:43474"/>
        <dbReference type="ChEBI" id="CHEBI:58189"/>
        <dbReference type="EC" id="3.6.5.3"/>
    </reaction>
</comment>
<dbReference type="NCBIfam" id="NF009372">
    <property type="entry name" value="PRK12735.1"/>
    <property type="match status" value="1"/>
</dbReference>
<dbReference type="SUPFAM" id="SSF50447">
    <property type="entry name" value="Translation proteins"/>
    <property type="match status" value="1"/>
</dbReference>
<evidence type="ECO:0000256" key="1">
    <source>
        <dbReference type="ARBA" id="ARBA00007249"/>
    </source>
</evidence>
<dbReference type="CDD" id="cd03697">
    <property type="entry name" value="EFTU_II"/>
    <property type="match status" value="1"/>
</dbReference>
<comment type="subunit">
    <text evidence="10">Monomer.</text>
</comment>
<evidence type="ECO:0000313" key="14">
    <source>
        <dbReference type="Proteomes" id="UP000182054"/>
    </source>
</evidence>
<gene>
    <name evidence="10 12" type="primary">tuf</name>
    <name evidence="12" type="ORF">HQ605_12255</name>
    <name evidence="13" type="ORF">SAMN05444374_107146</name>
</gene>
<name>A0A1I0TL58_9NOCA</name>
<dbReference type="NCBIfam" id="NF009373">
    <property type="entry name" value="PRK12736.1"/>
    <property type="match status" value="1"/>
</dbReference>